<dbReference type="InterPro" id="IPR030417">
    <property type="entry name" value="MS4A"/>
</dbReference>
<feature type="region of interest" description="Disordered" evidence="1">
    <location>
        <begin position="214"/>
        <end position="250"/>
    </location>
</feature>
<feature type="transmembrane region" description="Helical" evidence="2">
    <location>
        <begin position="44"/>
        <end position="66"/>
    </location>
</feature>
<evidence type="ECO:0000256" key="2">
    <source>
        <dbReference type="SAM" id="Phobius"/>
    </source>
</evidence>
<keyword evidence="2" id="KW-0472">Membrane</keyword>
<accession>A0ABN8Q1F4</accession>
<feature type="compositionally biased region" description="Polar residues" evidence="1">
    <location>
        <begin position="228"/>
        <end position="239"/>
    </location>
</feature>
<dbReference type="PANTHER" id="PTHR23320:SF165">
    <property type="entry name" value="MARVEL DOMAIN-CONTAINING PROTEIN"/>
    <property type="match status" value="1"/>
</dbReference>
<evidence type="ECO:0000313" key="4">
    <source>
        <dbReference type="Proteomes" id="UP001159405"/>
    </source>
</evidence>
<comment type="caution">
    <text evidence="3">The sequence shown here is derived from an EMBL/GenBank/DDBJ whole genome shotgun (WGS) entry which is preliminary data.</text>
</comment>
<evidence type="ECO:0000256" key="1">
    <source>
        <dbReference type="SAM" id="MobiDB-lite"/>
    </source>
</evidence>
<reference evidence="3 4" key="1">
    <citation type="submission" date="2022-05" db="EMBL/GenBank/DDBJ databases">
        <authorList>
            <consortium name="Genoscope - CEA"/>
            <person name="William W."/>
        </authorList>
    </citation>
    <scope>NUCLEOTIDE SEQUENCE [LARGE SCALE GENOMIC DNA]</scope>
</reference>
<dbReference type="EMBL" id="CALNXK010000100">
    <property type="protein sequence ID" value="CAH3155007.1"/>
    <property type="molecule type" value="Genomic_DNA"/>
</dbReference>
<organism evidence="3 4">
    <name type="scientific">Porites lobata</name>
    <dbReference type="NCBI Taxonomy" id="104759"/>
    <lineage>
        <taxon>Eukaryota</taxon>
        <taxon>Metazoa</taxon>
        <taxon>Cnidaria</taxon>
        <taxon>Anthozoa</taxon>
        <taxon>Hexacorallia</taxon>
        <taxon>Scleractinia</taxon>
        <taxon>Fungiina</taxon>
        <taxon>Poritidae</taxon>
        <taxon>Porites</taxon>
    </lineage>
</organism>
<feature type="transmembrane region" description="Helical" evidence="2">
    <location>
        <begin position="12"/>
        <end position="32"/>
    </location>
</feature>
<dbReference type="PANTHER" id="PTHR23320">
    <property type="entry name" value="MEMBRANE-SPANNING 4-DOMAINS SUBFAMILY A MS4A -RELATED"/>
    <property type="match status" value="1"/>
</dbReference>
<feature type="transmembrane region" description="Helical" evidence="2">
    <location>
        <begin position="78"/>
        <end position="99"/>
    </location>
</feature>
<gene>
    <name evidence="3" type="ORF">PLOB_00001143</name>
</gene>
<keyword evidence="2" id="KW-0812">Transmembrane</keyword>
<feature type="transmembrane region" description="Helical" evidence="2">
    <location>
        <begin position="134"/>
        <end position="155"/>
    </location>
</feature>
<protein>
    <submittedName>
        <fullName evidence="3">Uncharacterized protein</fullName>
    </submittedName>
</protein>
<evidence type="ECO:0000313" key="3">
    <source>
        <dbReference type="EMBL" id="CAH3155007.1"/>
    </source>
</evidence>
<dbReference type="Proteomes" id="UP001159405">
    <property type="component" value="Unassembled WGS sequence"/>
</dbReference>
<keyword evidence="2" id="KW-1133">Transmembrane helix</keyword>
<name>A0ABN8Q1F4_9CNID</name>
<keyword evidence="4" id="KW-1185">Reference proteome</keyword>
<proteinExistence type="predicted"/>
<sequence length="250" mass="26491">MADNWANAAKKARILAITQIITGVLLIGFGIGDRLVFGGSPGEWTGYVYFGVWIGVWMSITGGLGIPASAMKQRTSSCNAFAGVFMGFSITSAVFGGIIIISYSFGIVSITTFDYGIYDYSYRHGNYYHYRTKVTILAIMFVLGLVTFGTGIWAATCTCLMKPCTACWGQPQADQGVVPGGYVVAQGPGGVPITFPVQRTGGGVTVPYELMTPQGDTQVTDQPPAYHQISTTGGLSSTAEGDPPPPYSKD</sequence>